<name>D2VIV5_NAEGR</name>
<dbReference type="PROSITE" id="PS51335">
    <property type="entry name" value="ELMO"/>
    <property type="match status" value="1"/>
</dbReference>
<organism evidence="3">
    <name type="scientific">Naegleria gruberi</name>
    <name type="common">Amoeba</name>
    <dbReference type="NCBI Taxonomy" id="5762"/>
    <lineage>
        <taxon>Eukaryota</taxon>
        <taxon>Discoba</taxon>
        <taxon>Heterolobosea</taxon>
        <taxon>Tetramitia</taxon>
        <taxon>Eutetramitia</taxon>
        <taxon>Vahlkampfiidae</taxon>
        <taxon>Naegleria</taxon>
    </lineage>
</organism>
<dbReference type="Proteomes" id="UP000006671">
    <property type="component" value="Unassembled WGS sequence"/>
</dbReference>
<proteinExistence type="predicted"/>
<reference evidence="2 3" key="1">
    <citation type="journal article" date="2010" name="Cell">
        <title>The genome of Naegleria gruberi illuminates early eukaryotic versatility.</title>
        <authorList>
            <person name="Fritz-Laylin L.K."/>
            <person name="Prochnik S.E."/>
            <person name="Ginger M.L."/>
            <person name="Dacks J.B."/>
            <person name="Carpenter M.L."/>
            <person name="Field M.C."/>
            <person name="Kuo A."/>
            <person name="Paredez A."/>
            <person name="Chapman J."/>
            <person name="Pham J."/>
            <person name="Shu S."/>
            <person name="Neupane R."/>
            <person name="Cipriano M."/>
            <person name="Mancuso J."/>
            <person name="Tu H."/>
            <person name="Salamov A."/>
            <person name="Lindquist E."/>
            <person name="Shapiro H."/>
            <person name="Lucas S."/>
            <person name="Grigoriev I.V."/>
            <person name="Cande W.Z."/>
            <person name="Fulton C."/>
            <person name="Rokhsar D.S."/>
            <person name="Dawson S.C."/>
        </authorList>
    </citation>
    <scope>NUCLEOTIDE SEQUENCE [LARGE SCALE GENOMIC DNA]</scope>
    <source>
        <strain evidence="2 3">NEG-M</strain>
    </source>
</reference>
<dbReference type="PANTHER" id="PTHR12771">
    <property type="entry name" value="ENGULFMENT AND CELL MOTILITY"/>
    <property type="match status" value="1"/>
</dbReference>
<dbReference type="EMBL" id="GG738875">
    <property type="protein sequence ID" value="EFC43167.1"/>
    <property type="molecule type" value="Genomic_DNA"/>
</dbReference>
<keyword evidence="3" id="KW-1185">Reference proteome</keyword>
<feature type="domain" description="ELMO" evidence="1">
    <location>
        <begin position="111"/>
        <end position="262"/>
    </location>
</feature>
<sequence>MNEAYENVKKQWDDVQLLREQQQYGQQTVQISELNSRELNISYDETIKYYNSIKMKTEIEVARDKLTNSSSNSMFSKIFSCFSKTDNENIRKEKEFLIALTQIPLNHEIEQHERQLFTIYKKITGDKQNCPSIGAHWEAIGFQGNDPKTDLRGVGMLGILQLLFFVYSDEKTTQDIYSLSQTQSFPMAVVSLNITQMILKMLIEGKLKSFINKYEDSVMDAFNIAYSSAFYRFYLVWKRGQKRIIDFDNVKKELIIQVNKNLNEIINEYTSMVLKREINVTNKDEIIEFQ</sequence>
<dbReference type="Pfam" id="PF04727">
    <property type="entry name" value="ELMO_CED12"/>
    <property type="match status" value="1"/>
</dbReference>
<accession>D2VIV5</accession>
<dbReference type="VEuPathDB" id="AmoebaDB:NAEGRDRAFT_68814"/>
<evidence type="ECO:0000313" key="3">
    <source>
        <dbReference type="Proteomes" id="UP000006671"/>
    </source>
</evidence>
<evidence type="ECO:0000259" key="1">
    <source>
        <dbReference type="PROSITE" id="PS51335"/>
    </source>
</evidence>
<dbReference type="KEGG" id="ngr:NAEGRDRAFT_68814"/>
<evidence type="ECO:0000313" key="2">
    <source>
        <dbReference type="EMBL" id="EFC43167.1"/>
    </source>
</evidence>
<gene>
    <name evidence="2" type="ORF">NAEGRDRAFT_68814</name>
</gene>
<dbReference type="PANTHER" id="PTHR12771:SF2">
    <property type="entry name" value="ELMO DOMAIN-CONTAINING PROTEIN 3"/>
    <property type="match status" value="1"/>
</dbReference>
<dbReference type="RefSeq" id="XP_002675911.1">
    <property type="nucleotide sequence ID" value="XM_002675865.1"/>
</dbReference>
<dbReference type="eggNOG" id="KOG2998">
    <property type="taxonomic scope" value="Eukaryota"/>
</dbReference>
<dbReference type="InterPro" id="IPR006816">
    <property type="entry name" value="ELMO_dom"/>
</dbReference>
<protein>
    <recommendedName>
        <fullName evidence="1">ELMO domain-containing protein</fullName>
    </recommendedName>
</protein>
<dbReference type="InterPro" id="IPR050868">
    <property type="entry name" value="ELMO_domain-containing"/>
</dbReference>
<dbReference type="AlphaFoldDB" id="D2VIV5"/>
<dbReference type="OrthoDB" id="266227at2759"/>
<dbReference type="OMA" id="DHEALLM"/>
<dbReference type="InParanoid" id="D2VIV5"/>
<dbReference type="GeneID" id="8853153"/>